<dbReference type="InterPro" id="IPR015590">
    <property type="entry name" value="Aldehyde_DH_dom"/>
</dbReference>
<name>A0ABU9CBI2_9BURK</name>
<feature type="domain" description="Aldehyde dehydrogenase" evidence="2">
    <location>
        <begin position="7"/>
        <end position="419"/>
    </location>
</feature>
<gene>
    <name evidence="3" type="ORF">AACH10_03220</name>
</gene>
<dbReference type="InterPro" id="IPR050740">
    <property type="entry name" value="Aldehyde_DH_Superfamily"/>
</dbReference>
<evidence type="ECO:0000313" key="4">
    <source>
        <dbReference type="Proteomes" id="UP001365405"/>
    </source>
</evidence>
<dbReference type="Gene3D" id="3.40.605.10">
    <property type="entry name" value="Aldehyde Dehydrogenase, Chain A, domain 1"/>
    <property type="match status" value="1"/>
</dbReference>
<dbReference type="PANTHER" id="PTHR43353">
    <property type="entry name" value="SUCCINATE-SEMIALDEHYDE DEHYDROGENASE, MITOCHONDRIAL"/>
    <property type="match status" value="1"/>
</dbReference>
<dbReference type="RefSeq" id="WP_341408911.1">
    <property type="nucleotide sequence ID" value="NZ_JBBUTH010000001.1"/>
</dbReference>
<reference evidence="3 4" key="1">
    <citation type="submission" date="2024-04" db="EMBL/GenBank/DDBJ databases">
        <title>Novel species of the genus Ideonella isolated from streams.</title>
        <authorList>
            <person name="Lu H."/>
        </authorList>
    </citation>
    <scope>NUCLEOTIDE SEQUENCE [LARGE SCALE GENOMIC DNA]</scope>
    <source>
        <strain evidence="3 4">DXS22W</strain>
    </source>
</reference>
<dbReference type="PANTHER" id="PTHR43353:SF3">
    <property type="entry name" value="ALDEHYDE DEHYDROGENASE-RELATED"/>
    <property type="match status" value="1"/>
</dbReference>
<dbReference type="SUPFAM" id="SSF53720">
    <property type="entry name" value="ALDH-like"/>
    <property type="match status" value="1"/>
</dbReference>
<comment type="caution">
    <text evidence="3">The sequence shown here is derived from an EMBL/GenBank/DDBJ whole genome shotgun (WGS) entry which is preliminary data.</text>
</comment>
<evidence type="ECO:0000259" key="2">
    <source>
        <dbReference type="Pfam" id="PF00171"/>
    </source>
</evidence>
<dbReference type="InterPro" id="IPR016163">
    <property type="entry name" value="Ald_DH_C"/>
</dbReference>
<protein>
    <submittedName>
        <fullName evidence="3">Aldehyde dehydrogenase (NADP(+))</fullName>
    </submittedName>
</protein>
<sequence>MSAMLTSFDARTAEVLGELAPTPPAAVDAAAEAAAAAFAAWQASSGAQRAALLRGLADGLEAARETLVPLADRETALGPVRLNGELDRTAFQLRRFASLAESGVPFAFTDDPAVAGAPPVGHPAMQRVQVPLGPVAMFSASNFPFAFSVLGGDTASALAAGCPVVVKAHSGHLLLSQAVFGIVQQVLAAQGLPAGLIGLVQGGGRDVGVRLVRHPAIAAGAFTGSTQGGAALAAEAAARPRPIPFYGELGSVNPVIALPAELAANGATLATTLAGSITLGCGQFCTNPGVIVLIDQLQPGLDAKAVNDAFVAQLAEALKTQNPHAMLTQAMRAGFEGGVAHWAEAGASFLVREQAAAGQPPRPVLAQVSALDFNARAALREEVFGPSSLIVRAASVAQALQVLQAVGGSLTVTVWGAQAEGDDVRALVRGAMAIAGRVLFAGVPTGVAVSAGQQHGGPWPSSSRPETTSVGDAALGRFLRPVCLQDAPAWLTARQGQPL</sequence>
<dbReference type="EMBL" id="JBBUTH010000001">
    <property type="protein sequence ID" value="MEK8049241.1"/>
    <property type="molecule type" value="Genomic_DNA"/>
</dbReference>
<dbReference type="CDD" id="cd07129">
    <property type="entry name" value="ALDH_KGSADH"/>
    <property type="match status" value="1"/>
</dbReference>
<organism evidence="3 4">
    <name type="scientific">Pseudaquabacterium inlustre</name>
    <dbReference type="NCBI Taxonomy" id="2984192"/>
    <lineage>
        <taxon>Bacteria</taxon>
        <taxon>Pseudomonadati</taxon>
        <taxon>Pseudomonadota</taxon>
        <taxon>Betaproteobacteria</taxon>
        <taxon>Burkholderiales</taxon>
        <taxon>Sphaerotilaceae</taxon>
        <taxon>Pseudaquabacterium</taxon>
    </lineage>
</organism>
<dbReference type="InterPro" id="IPR016162">
    <property type="entry name" value="Ald_DH_N"/>
</dbReference>
<keyword evidence="4" id="KW-1185">Reference proteome</keyword>
<dbReference type="Gene3D" id="3.40.309.10">
    <property type="entry name" value="Aldehyde Dehydrogenase, Chain A, domain 2"/>
    <property type="match status" value="1"/>
</dbReference>
<evidence type="ECO:0000313" key="3">
    <source>
        <dbReference type="EMBL" id="MEK8049241.1"/>
    </source>
</evidence>
<keyword evidence="1" id="KW-0560">Oxidoreductase</keyword>
<proteinExistence type="predicted"/>
<evidence type="ECO:0000256" key="1">
    <source>
        <dbReference type="ARBA" id="ARBA00023002"/>
    </source>
</evidence>
<dbReference type="Pfam" id="PF00171">
    <property type="entry name" value="Aldedh"/>
    <property type="match status" value="1"/>
</dbReference>
<accession>A0ABU9CBI2</accession>
<dbReference type="InterPro" id="IPR016161">
    <property type="entry name" value="Ald_DH/histidinol_DH"/>
</dbReference>
<dbReference type="InterPro" id="IPR044151">
    <property type="entry name" value="ALDH_KGSADH"/>
</dbReference>
<dbReference type="Proteomes" id="UP001365405">
    <property type="component" value="Unassembled WGS sequence"/>
</dbReference>